<protein>
    <submittedName>
        <fullName evidence="1">Uncharacterized protein</fullName>
    </submittedName>
</protein>
<reference evidence="1 2" key="1">
    <citation type="submission" date="2018-04" db="EMBL/GenBank/DDBJ databases">
        <title>Novel Campyloabacter and Helicobacter Species and Strains.</title>
        <authorList>
            <person name="Mannion A.J."/>
            <person name="Shen Z."/>
            <person name="Fox J.G."/>
        </authorList>
    </citation>
    <scope>NUCLEOTIDE SEQUENCE [LARGE SCALE GENOMIC DNA]</scope>
    <source>
        <strain evidence="1 2">MIT 17-337</strain>
    </source>
</reference>
<dbReference type="EMBL" id="NXLQ01000177">
    <property type="protein sequence ID" value="RDU58867.1"/>
    <property type="molecule type" value="Genomic_DNA"/>
</dbReference>
<organism evidence="1 2">
    <name type="scientific">Helicobacter didelphidarum</name>
    <dbReference type="NCBI Taxonomy" id="2040648"/>
    <lineage>
        <taxon>Bacteria</taxon>
        <taxon>Pseudomonadati</taxon>
        <taxon>Campylobacterota</taxon>
        <taxon>Epsilonproteobacteria</taxon>
        <taxon>Campylobacterales</taxon>
        <taxon>Helicobacteraceae</taxon>
        <taxon>Helicobacter</taxon>
    </lineage>
</organism>
<feature type="non-terminal residue" evidence="1">
    <location>
        <position position="1"/>
    </location>
</feature>
<sequence length="234" mass="26657">IEKYNHLLATNKKIPIPNITFIIRNNFGEIAKSKRVVAQKRYIIIALNLIQKFEDNKNKLTGVFSASKVREKYLFDKNKIVEQLKQRVENLRDGIPKNNLFPKQGPTSLCGPAAFFYCLLVDRPDLYVKCVIDLWERGEANIKNLHIKPSNDCKNPSSKNGSIGNINGVDWITLASLRDSENSIFDYDEADDQLAGITFEGKLKSWFIKVGAELLFSNITYGLHINKNKLLQLV</sequence>
<proteinExistence type="predicted"/>
<keyword evidence="2" id="KW-1185">Reference proteome</keyword>
<comment type="caution">
    <text evidence="1">The sequence shown here is derived from an EMBL/GenBank/DDBJ whole genome shotgun (WGS) entry which is preliminary data.</text>
</comment>
<name>A0A3D8I1B2_9HELI</name>
<dbReference type="Proteomes" id="UP000256379">
    <property type="component" value="Unassembled WGS sequence"/>
</dbReference>
<gene>
    <name evidence="1" type="ORF">CQA53_11790</name>
</gene>
<feature type="non-terminal residue" evidence="1">
    <location>
        <position position="234"/>
    </location>
</feature>
<accession>A0A3D8I1B2</accession>
<dbReference type="AlphaFoldDB" id="A0A3D8I1B2"/>
<evidence type="ECO:0000313" key="1">
    <source>
        <dbReference type="EMBL" id="RDU58867.1"/>
    </source>
</evidence>
<evidence type="ECO:0000313" key="2">
    <source>
        <dbReference type="Proteomes" id="UP000256379"/>
    </source>
</evidence>